<evidence type="ECO:0000256" key="5">
    <source>
        <dbReference type="ARBA" id="ARBA00023136"/>
    </source>
</evidence>
<dbReference type="Proteomes" id="UP000573729">
    <property type="component" value="Unassembled WGS sequence"/>
</dbReference>
<keyword evidence="2" id="KW-1003">Cell membrane</keyword>
<dbReference type="EMBL" id="JACHMD010000001">
    <property type="protein sequence ID" value="MBB4666208.1"/>
    <property type="molecule type" value="Genomic_DNA"/>
</dbReference>
<accession>A0A7W7BP08</accession>
<comment type="subcellular location">
    <subcellularLocation>
        <location evidence="1">Cell membrane</location>
        <topology evidence="1">Multi-pass membrane protein</topology>
    </subcellularLocation>
</comment>
<evidence type="ECO:0000256" key="4">
    <source>
        <dbReference type="ARBA" id="ARBA00022989"/>
    </source>
</evidence>
<organism evidence="7 8">
    <name type="scientific">Microbacterium marinum</name>
    <dbReference type="NCBI Taxonomy" id="421115"/>
    <lineage>
        <taxon>Bacteria</taxon>
        <taxon>Bacillati</taxon>
        <taxon>Actinomycetota</taxon>
        <taxon>Actinomycetes</taxon>
        <taxon>Micrococcales</taxon>
        <taxon>Microbacteriaceae</taxon>
        <taxon>Microbacterium</taxon>
    </lineage>
</organism>
<evidence type="ECO:0000256" key="2">
    <source>
        <dbReference type="ARBA" id="ARBA00022475"/>
    </source>
</evidence>
<evidence type="ECO:0000256" key="6">
    <source>
        <dbReference type="SAM" id="Phobius"/>
    </source>
</evidence>
<feature type="transmembrane region" description="Helical" evidence="6">
    <location>
        <begin position="107"/>
        <end position="126"/>
    </location>
</feature>
<protein>
    <recommendedName>
        <fullName evidence="9">Aromatic acid exporter family member 1</fullName>
    </recommendedName>
</protein>
<dbReference type="RefSeq" id="WP_184215603.1">
    <property type="nucleotide sequence ID" value="NZ_JACHMD010000001.1"/>
</dbReference>
<comment type="caution">
    <text evidence="7">The sequence shown here is derived from an EMBL/GenBank/DDBJ whole genome shotgun (WGS) entry which is preliminary data.</text>
</comment>
<feature type="transmembrane region" description="Helical" evidence="6">
    <location>
        <begin position="30"/>
        <end position="51"/>
    </location>
</feature>
<evidence type="ECO:0000313" key="7">
    <source>
        <dbReference type="EMBL" id="MBB4666208.1"/>
    </source>
</evidence>
<keyword evidence="8" id="KW-1185">Reference proteome</keyword>
<dbReference type="PANTHER" id="PTHR30509:SF9">
    <property type="entry name" value="MULTIDRUG RESISTANCE PROTEIN MDTO"/>
    <property type="match status" value="1"/>
</dbReference>
<evidence type="ECO:0008006" key="9">
    <source>
        <dbReference type="Google" id="ProtNLM"/>
    </source>
</evidence>
<dbReference type="GO" id="GO:0005886">
    <property type="term" value="C:plasma membrane"/>
    <property type="evidence" value="ECO:0007669"/>
    <property type="project" value="UniProtKB-SubCell"/>
</dbReference>
<evidence type="ECO:0000256" key="3">
    <source>
        <dbReference type="ARBA" id="ARBA00022692"/>
    </source>
</evidence>
<evidence type="ECO:0000256" key="1">
    <source>
        <dbReference type="ARBA" id="ARBA00004651"/>
    </source>
</evidence>
<sequence length="368" mass="38437">MPRTTPRQTAAQVALSVRRAGGDVFAPRRLILALKTAIAAAVAWYVAPWVPYADAEYSYYAPLGVLVSMYPTVADSARAGVQALVGLACGIAVGFGGLAIVGAGAPGIVAVAVVVAAGVALGGIRALGVGRDWIALAGLFVLLLGGHDADGFSTSYLLTMAFGVVVGIIANYLLVPPLYLRSARDRLSDLRAAVTTALDRAADAVEDAAPDPSALRSDAEELAEMSVAVASDVDEASRSERANVRARGVGGIHDENAQRWWGLERTTYLTRDLLDVLAQVDSLDGRHGDSVLLADAMRRVAELVSTPPGDSEVEQRIDAAWTAIDAYGGSLPAAEEAADPHDQPGLWLAATLGRITDISRRVYDALTP</sequence>
<dbReference type="PANTHER" id="PTHR30509">
    <property type="entry name" value="P-HYDROXYBENZOIC ACID EFFLUX PUMP SUBUNIT-RELATED"/>
    <property type="match status" value="1"/>
</dbReference>
<keyword evidence="5 6" id="KW-0472">Membrane</keyword>
<feature type="transmembrane region" description="Helical" evidence="6">
    <location>
        <begin position="155"/>
        <end position="175"/>
    </location>
</feature>
<keyword evidence="4 6" id="KW-1133">Transmembrane helix</keyword>
<feature type="transmembrane region" description="Helical" evidence="6">
    <location>
        <begin position="81"/>
        <end position="101"/>
    </location>
</feature>
<dbReference type="AlphaFoldDB" id="A0A7W7BP08"/>
<name>A0A7W7BP08_9MICO</name>
<reference evidence="7 8" key="1">
    <citation type="submission" date="2020-08" db="EMBL/GenBank/DDBJ databases">
        <title>Sequencing the genomes of 1000 actinobacteria strains.</title>
        <authorList>
            <person name="Klenk H.-P."/>
        </authorList>
    </citation>
    <scope>NUCLEOTIDE SEQUENCE [LARGE SCALE GENOMIC DNA]</scope>
    <source>
        <strain evidence="7 8">DSM 24947</strain>
    </source>
</reference>
<proteinExistence type="predicted"/>
<evidence type="ECO:0000313" key="8">
    <source>
        <dbReference type="Proteomes" id="UP000573729"/>
    </source>
</evidence>
<gene>
    <name evidence="7" type="ORF">BKA24_000917</name>
</gene>
<keyword evidence="3 6" id="KW-0812">Transmembrane</keyword>